<dbReference type="SUPFAM" id="SSF56349">
    <property type="entry name" value="DNA breaking-rejoining enzymes"/>
    <property type="match status" value="1"/>
</dbReference>
<dbReference type="CDD" id="cd01189">
    <property type="entry name" value="INT_ICEBs1_C_like"/>
    <property type="match status" value="1"/>
</dbReference>
<dbReference type="InterPro" id="IPR050090">
    <property type="entry name" value="Tyrosine_recombinase_XerCD"/>
</dbReference>
<protein>
    <submittedName>
        <fullName evidence="4">Integrase</fullName>
    </submittedName>
</protein>
<evidence type="ECO:0000256" key="1">
    <source>
        <dbReference type="ARBA" id="ARBA00023172"/>
    </source>
</evidence>
<dbReference type="AlphaFoldDB" id="A0A2P2C0G9"/>
<evidence type="ECO:0000313" key="4">
    <source>
        <dbReference type="EMBL" id="CUR55491.1"/>
    </source>
</evidence>
<dbReference type="PROSITE" id="PS51898">
    <property type="entry name" value="TYR_RECOMBINASE"/>
    <property type="match status" value="1"/>
</dbReference>
<keyword evidence="1" id="KW-0233">DNA recombination</keyword>
<evidence type="ECO:0000256" key="2">
    <source>
        <dbReference type="SAM" id="MobiDB-lite"/>
    </source>
</evidence>
<reference evidence="4" key="1">
    <citation type="submission" date="2015-08" db="EMBL/GenBank/DDBJ databases">
        <authorList>
            <person name="Babu N.S."/>
            <person name="Beckwith C.J."/>
            <person name="Beseler K.G."/>
            <person name="Brison A."/>
            <person name="Carone J.V."/>
            <person name="Caskin T.P."/>
            <person name="Diamond M."/>
            <person name="Durham M.E."/>
            <person name="Foxe J.M."/>
            <person name="Go M."/>
            <person name="Henderson B.A."/>
            <person name="Jones I.B."/>
            <person name="McGettigan J.A."/>
            <person name="Micheletti S.J."/>
            <person name="Nasrallah M.E."/>
            <person name="Ortiz D."/>
            <person name="Piller C.R."/>
            <person name="Privatt S.R."/>
            <person name="Schneider S.L."/>
            <person name="Sharp S."/>
            <person name="Smith T.C."/>
            <person name="Stanton J.D."/>
            <person name="Ullery H.E."/>
            <person name="Wilson R.J."/>
            <person name="Serrano M.G."/>
            <person name="Buck G."/>
            <person name="Lee V."/>
            <person name="Wang Y."/>
            <person name="Carvalho R."/>
            <person name="Voegtly L."/>
            <person name="Shi R."/>
            <person name="Duckworth R."/>
            <person name="Johnson A."/>
            <person name="Loviza R."/>
            <person name="Walstead R."/>
            <person name="Shah Z."/>
            <person name="Kiflezghi M."/>
            <person name="Wade K."/>
            <person name="Ball S.L."/>
            <person name="Bradley K.W."/>
            <person name="Asai D.J."/>
            <person name="Bowman C.A."/>
            <person name="Russell D.A."/>
            <person name="Pope W.H."/>
            <person name="Jacobs-Sera D."/>
            <person name="Hendrix R.W."/>
            <person name="Hatfull G.F."/>
        </authorList>
    </citation>
    <scope>NUCLEOTIDE SEQUENCE</scope>
</reference>
<dbReference type="EMBL" id="CZKA01000020">
    <property type="protein sequence ID" value="CUR55491.1"/>
    <property type="molecule type" value="Genomic_DNA"/>
</dbReference>
<dbReference type="GO" id="GO:0015074">
    <property type="term" value="P:DNA integration"/>
    <property type="evidence" value="ECO:0007669"/>
    <property type="project" value="InterPro"/>
</dbReference>
<dbReference type="PANTHER" id="PTHR30349">
    <property type="entry name" value="PHAGE INTEGRASE-RELATED"/>
    <property type="match status" value="1"/>
</dbReference>
<dbReference type="PANTHER" id="PTHR30349:SF64">
    <property type="entry name" value="PROPHAGE INTEGRASE INTD-RELATED"/>
    <property type="match status" value="1"/>
</dbReference>
<evidence type="ECO:0000259" key="3">
    <source>
        <dbReference type="PROSITE" id="PS51898"/>
    </source>
</evidence>
<dbReference type="GO" id="GO:0003677">
    <property type="term" value="F:DNA binding"/>
    <property type="evidence" value="ECO:0007669"/>
    <property type="project" value="InterPro"/>
</dbReference>
<dbReference type="Pfam" id="PF00589">
    <property type="entry name" value="Phage_integrase"/>
    <property type="match status" value="1"/>
</dbReference>
<name>A0A2P2C0G9_9ZZZZ</name>
<proteinExistence type="predicted"/>
<dbReference type="Gene3D" id="1.10.443.10">
    <property type="entry name" value="Intergrase catalytic core"/>
    <property type="match status" value="1"/>
</dbReference>
<organism evidence="4">
    <name type="scientific">metagenome</name>
    <dbReference type="NCBI Taxonomy" id="256318"/>
    <lineage>
        <taxon>unclassified sequences</taxon>
        <taxon>metagenomes</taxon>
    </lineage>
</organism>
<accession>A0A2P2C0G9</accession>
<sequence>MPGFADTLKTSRCRTVPFVSELVPVVEKWRTDKPAGAWLFAAPQGGPLNGANWKRAVRWSAATRAIGKPTLRVHDLRHTAASIWLAAGADPKVIQRVLGHASAAMTMDLYGHLIDDNLWHAAARIGSSGDRLGTRNPDFAPVRGTAAGEASP</sequence>
<dbReference type="GO" id="GO:0006310">
    <property type="term" value="P:DNA recombination"/>
    <property type="evidence" value="ECO:0007669"/>
    <property type="project" value="UniProtKB-KW"/>
</dbReference>
<gene>
    <name evidence="4" type="ORF">NOCA2270126</name>
</gene>
<feature type="domain" description="Tyr recombinase" evidence="3">
    <location>
        <begin position="1"/>
        <end position="124"/>
    </location>
</feature>
<feature type="region of interest" description="Disordered" evidence="2">
    <location>
        <begin position="130"/>
        <end position="152"/>
    </location>
</feature>
<dbReference type="InterPro" id="IPR002104">
    <property type="entry name" value="Integrase_catalytic"/>
</dbReference>
<dbReference type="InterPro" id="IPR013762">
    <property type="entry name" value="Integrase-like_cat_sf"/>
</dbReference>
<dbReference type="InterPro" id="IPR011010">
    <property type="entry name" value="DNA_brk_join_enz"/>
</dbReference>